<keyword evidence="5" id="KW-0687">Ribonucleoprotein</keyword>
<dbReference type="InterPro" id="IPR013870">
    <property type="entry name" value="Ribosomal_mL54"/>
</dbReference>
<dbReference type="PANTHER" id="PTHR28595">
    <property type="entry name" value="39S RIBOSOMAL PROTEIN L54, MITOCHONDRIAL"/>
    <property type="match status" value="1"/>
</dbReference>
<evidence type="ECO:0000256" key="1">
    <source>
        <dbReference type="ARBA" id="ARBA00004173"/>
    </source>
</evidence>
<accession>A0A4Y7MTW4</accession>
<comment type="similarity">
    <text evidence="6">Belongs to the mitochondrion-specific ribosomal protein mL54 family.</text>
</comment>
<keyword evidence="2" id="KW-0809">Transit peptide</keyword>
<dbReference type="AlphaFoldDB" id="A0A4Y7MTW4"/>
<dbReference type="GO" id="GO:0005840">
    <property type="term" value="C:ribosome"/>
    <property type="evidence" value="ECO:0007669"/>
    <property type="project" value="UniProtKB-KW"/>
</dbReference>
<organism evidence="8">
    <name type="scientific">Daphnia pulex</name>
    <name type="common">Water flea</name>
    <dbReference type="NCBI Taxonomy" id="6669"/>
    <lineage>
        <taxon>Eukaryota</taxon>
        <taxon>Metazoa</taxon>
        <taxon>Ecdysozoa</taxon>
        <taxon>Arthropoda</taxon>
        <taxon>Crustacea</taxon>
        <taxon>Branchiopoda</taxon>
        <taxon>Diplostraca</taxon>
        <taxon>Cladocera</taxon>
        <taxon>Anomopoda</taxon>
        <taxon>Daphniidae</taxon>
        <taxon>Daphnia</taxon>
    </lineage>
</organism>
<keyword evidence="4" id="KW-0496">Mitochondrion</keyword>
<evidence type="ECO:0000256" key="5">
    <source>
        <dbReference type="ARBA" id="ARBA00023274"/>
    </source>
</evidence>
<evidence type="ECO:0000313" key="8">
    <source>
        <dbReference type="EMBL" id="SVE84043.1"/>
    </source>
</evidence>
<sequence>MAAITCVARQFTCAKLLFRNSTPWNFQRIAEYAKPTGGVGGLGAKKAGKGAGGKMGSVVQKIVLPVETDPVKLVNYVCGSNILKEGKDVELKADSEYPDWLWSIRLGNHPALEDMDPNTLQYWRRLRKLSLRRQSKLMSLRKY</sequence>
<evidence type="ECO:0000256" key="7">
    <source>
        <dbReference type="ARBA" id="ARBA00035179"/>
    </source>
</evidence>
<dbReference type="GO" id="GO:0005739">
    <property type="term" value="C:mitochondrion"/>
    <property type="evidence" value="ECO:0007669"/>
    <property type="project" value="UniProtKB-SubCell"/>
</dbReference>
<dbReference type="Pfam" id="PF08561">
    <property type="entry name" value="Ribosomal_L37"/>
    <property type="match status" value="1"/>
</dbReference>
<reference evidence="8" key="1">
    <citation type="submission" date="2018-08" db="EMBL/GenBank/DDBJ databases">
        <authorList>
            <person name="Cornetti L."/>
        </authorList>
    </citation>
    <scope>NUCLEOTIDE SEQUENCE</scope>
    <source>
        <strain evidence="8">CH-H</strain>
    </source>
</reference>
<evidence type="ECO:0000256" key="4">
    <source>
        <dbReference type="ARBA" id="ARBA00023128"/>
    </source>
</evidence>
<dbReference type="PANTHER" id="PTHR28595:SF1">
    <property type="entry name" value="LARGE RIBOSOMAL SUBUNIT PROTEIN ML54"/>
    <property type="match status" value="1"/>
</dbReference>
<dbReference type="GO" id="GO:1990904">
    <property type="term" value="C:ribonucleoprotein complex"/>
    <property type="evidence" value="ECO:0007669"/>
    <property type="project" value="UniProtKB-KW"/>
</dbReference>
<name>A0A4Y7MTW4_DAPPU</name>
<comment type="subcellular location">
    <subcellularLocation>
        <location evidence="1">Mitochondrion</location>
    </subcellularLocation>
</comment>
<evidence type="ECO:0000256" key="6">
    <source>
        <dbReference type="ARBA" id="ARBA00033752"/>
    </source>
</evidence>
<protein>
    <recommendedName>
        <fullName evidence="7">Large ribosomal subunit protein mL54</fullName>
    </recommendedName>
</protein>
<gene>
    <name evidence="8" type="primary">EOG090X0KWJ</name>
</gene>
<keyword evidence="3" id="KW-0689">Ribosomal protein</keyword>
<dbReference type="OrthoDB" id="10252718at2759"/>
<dbReference type="EMBL" id="LR014424">
    <property type="protein sequence ID" value="SVE84043.1"/>
    <property type="molecule type" value="mRNA"/>
</dbReference>
<evidence type="ECO:0000256" key="2">
    <source>
        <dbReference type="ARBA" id="ARBA00022946"/>
    </source>
</evidence>
<proteinExistence type="evidence at transcript level"/>
<evidence type="ECO:0000256" key="3">
    <source>
        <dbReference type="ARBA" id="ARBA00022980"/>
    </source>
</evidence>